<keyword evidence="1" id="KW-0812">Transmembrane</keyword>
<dbReference type="EMBL" id="CAXLJM020000164">
    <property type="protein sequence ID" value="CAL8146039.1"/>
    <property type="molecule type" value="Genomic_DNA"/>
</dbReference>
<keyword evidence="3" id="KW-1185">Reference proteome</keyword>
<keyword evidence="1" id="KW-0472">Membrane</keyword>
<feature type="transmembrane region" description="Helical" evidence="1">
    <location>
        <begin position="27"/>
        <end position="48"/>
    </location>
</feature>
<evidence type="ECO:0008006" key="4">
    <source>
        <dbReference type="Google" id="ProtNLM"/>
    </source>
</evidence>
<feature type="transmembrane region" description="Helical" evidence="1">
    <location>
        <begin position="238"/>
        <end position="255"/>
    </location>
</feature>
<evidence type="ECO:0000256" key="1">
    <source>
        <dbReference type="SAM" id="Phobius"/>
    </source>
</evidence>
<organism evidence="2 3">
    <name type="scientific">Orchesella dallaii</name>
    <dbReference type="NCBI Taxonomy" id="48710"/>
    <lineage>
        <taxon>Eukaryota</taxon>
        <taxon>Metazoa</taxon>
        <taxon>Ecdysozoa</taxon>
        <taxon>Arthropoda</taxon>
        <taxon>Hexapoda</taxon>
        <taxon>Collembola</taxon>
        <taxon>Entomobryomorpha</taxon>
        <taxon>Entomobryoidea</taxon>
        <taxon>Orchesellidae</taxon>
        <taxon>Orchesellinae</taxon>
        <taxon>Orchesella</taxon>
    </lineage>
</organism>
<feature type="transmembrane region" description="Helical" evidence="1">
    <location>
        <begin position="126"/>
        <end position="149"/>
    </location>
</feature>
<feature type="transmembrane region" description="Helical" evidence="1">
    <location>
        <begin position="69"/>
        <end position="94"/>
    </location>
</feature>
<feature type="transmembrane region" description="Helical" evidence="1">
    <location>
        <begin position="199"/>
        <end position="218"/>
    </location>
</feature>
<evidence type="ECO:0000313" key="2">
    <source>
        <dbReference type="EMBL" id="CAL8146039.1"/>
    </source>
</evidence>
<evidence type="ECO:0000313" key="3">
    <source>
        <dbReference type="Proteomes" id="UP001642540"/>
    </source>
</evidence>
<reference evidence="2 3" key="1">
    <citation type="submission" date="2024-08" db="EMBL/GenBank/DDBJ databases">
        <authorList>
            <person name="Cucini C."/>
            <person name="Frati F."/>
        </authorList>
    </citation>
    <scope>NUCLEOTIDE SEQUENCE [LARGE SCALE GENOMIC DNA]</scope>
</reference>
<dbReference type="Proteomes" id="UP001642540">
    <property type="component" value="Unassembled WGS sequence"/>
</dbReference>
<keyword evidence="1" id="KW-1133">Transmembrane helix</keyword>
<comment type="caution">
    <text evidence="2">The sequence shown here is derived from an EMBL/GenBank/DDBJ whole genome shotgun (WGS) entry which is preliminary data.</text>
</comment>
<sequence>MYFSGGYEGMSSYLLHLFNMVGFGYPVYLQIFLMFYGKAVCGFFNLSIKNDKKLRQRYWNQNRGRSMDLLETGGLAMIVVVNLQGFCFSMYALLKPTTPFAHCSLLIELGWPMWAQIPVKIYETYMLINCCHVILSVWLTLVAGGYSVLRWANELVPEKENRARIQRKALDTLRTETNSFSVYQSLEILTTMLNSIIKIWIAGVSFFVGKFIAINAIYMGYASVKLGMSGTLPMREYLVYPTSCFFLFVTLALLFPEAEKFNTATIEYTKKVKRHSNRILRKSFRALKPLALWITDGIRVQHGTFIEVLHDVIDEITDLVISF</sequence>
<proteinExistence type="predicted"/>
<accession>A0ABP1S8D4</accession>
<gene>
    <name evidence="2" type="ORF">ODALV1_LOCUS30683</name>
</gene>
<protein>
    <recommendedName>
        <fullName evidence="4">Gustatory receptor</fullName>
    </recommendedName>
</protein>
<name>A0ABP1S8D4_9HEXA</name>